<evidence type="ECO:0000256" key="3">
    <source>
        <dbReference type="ARBA" id="ARBA00022448"/>
    </source>
</evidence>
<evidence type="ECO:0000256" key="9">
    <source>
        <dbReference type="RuleBase" id="RU362011"/>
    </source>
</evidence>
<comment type="subcellular location">
    <subcellularLocation>
        <location evidence="9">Cell membrane</location>
        <topology evidence="9">Multi-pass membrane protein</topology>
    </subcellularLocation>
    <subcellularLocation>
        <location evidence="1">Membrane</location>
        <topology evidence="1">Multi-pass membrane protein</topology>
    </subcellularLocation>
</comment>
<feature type="transmembrane region" description="Helical" evidence="9">
    <location>
        <begin position="327"/>
        <end position="353"/>
    </location>
</feature>
<keyword evidence="9" id="KW-1003">Cell membrane</keyword>
<dbReference type="EMBL" id="MWUR01000005">
    <property type="protein sequence ID" value="PCF51340.1"/>
    <property type="molecule type" value="Genomic_DNA"/>
</dbReference>
<dbReference type="PANTHER" id="PTHR43773">
    <property type="entry name" value="MAGNESIUM TRANSPORTER MGTE"/>
    <property type="match status" value="1"/>
</dbReference>
<dbReference type="GO" id="GO:0005886">
    <property type="term" value="C:plasma membrane"/>
    <property type="evidence" value="ECO:0007669"/>
    <property type="project" value="UniProtKB-SubCell"/>
</dbReference>
<evidence type="ECO:0000256" key="2">
    <source>
        <dbReference type="ARBA" id="ARBA00009749"/>
    </source>
</evidence>
<feature type="domain" description="CBS" evidence="10">
    <location>
        <begin position="154"/>
        <end position="217"/>
    </location>
</feature>
<keyword evidence="7 9" id="KW-0472">Membrane</keyword>
<dbReference type="Gene3D" id="1.25.60.10">
    <property type="entry name" value="MgtE N-terminal domain-like"/>
    <property type="match status" value="1"/>
</dbReference>
<dbReference type="Gene3D" id="3.10.580.10">
    <property type="entry name" value="CBS-domain"/>
    <property type="match status" value="1"/>
</dbReference>
<dbReference type="InterPro" id="IPR006669">
    <property type="entry name" value="MgtE_transporter"/>
</dbReference>
<dbReference type="InterPro" id="IPR000644">
    <property type="entry name" value="CBS_dom"/>
</dbReference>
<evidence type="ECO:0000313" key="13">
    <source>
        <dbReference type="Proteomes" id="UP000217473"/>
    </source>
</evidence>
<evidence type="ECO:0000313" key="14">
    <source>
        <dbReference type="Proteomes" id="UP000266198"/>
    </source>
</evidence>
<dbReference type="Gene3D" id="1.10.357.20">
    <property type="entry name" value="SLC41 divalent cation transporters, integral membrane domain"/>
    <property type="match status" value="1"/>
</dbReference>
<gene>
    <name evidence="12" type="primary">mgtE</name>
    <name evidence="11" type="ORF">B5C07_04705</name>
    <name evidence="12" type="ORF">CDL68_11265</name>
</gene>
<dbReference type="Pfam" id="PF00571">
    <property type="entry name" value="CBS"/>
    <property type="match status" value="2"/>
</dbReference>
<evidence type="ECO:0000313" key="11">
    <source>
        <dbReference type="EMBL" id="PCF51340.1"/>
    </source>
</evidence>
<keyword evidence="4 9" id="KW-0812">Transmembrane</keyword>
<dbReference type="EMBL" id="NIPK01000029">
    <property type="protein sequence ID" value="RIZ50498.1"/>
    <property type="molecule type" value="Genomic_DNA"/>
</dbReference>
<accession>A0AAX0QVL0</accession>
<protein>
    <recommendedName>
        <fullName evidence="9">Magnesium transporter MgtE</fullName>
    </recommendedName>
</protein>
<evidence type="ECO:0000313" key="12">
    <source>
        <dbReference type="EMBL" id="RIZ50498.1"/>
    </source>
</evidence>
<reference evidence="11 13" key="1">
    <citation type="journal article" date="2017" name="PLoS ONE">
        <title>Development of a real-time PCR for detection of Staphylococcus pseudintermedius using a novel automated comparison of whole-genome sequences.</title>
        <authorList>
            <person name="Verstappen K.M."/>
            <person name="Huijbregts L."/>
            <person name="Spaninks M."/>
            <person name="Wagenaar J.A."/>
            <person name="Fluit A.C."/>
            <person name="Duim B."/>
        </authorList>
    </citation>
    <scope>NUCLEOTIDE SEQUENCE [LARGE SCALE GENOMIC DNA]</scope>
    <source>
        <strain evidence="11 13">15S02591-1</strain>
    </source>
</reference>
<dbReference type="GO" id="GO:0015095">
    <property type="term" value="F:magnesium ion transmembrane transporter activity"/>
    <property type="evidence" value="ECO:0007669"/>
    <property type="project" value="UniProtKB-UniRule"/>
</dbReference>
<keyword evidence="9" id="KW-0479">Metal-binding</keyword>
<feature type="domain" description="CBS" evidence="10">
    <location>
        <begin position="218"/>
        <end position="274"/>
    </location>
</feature>
<dbReference type="CDD" id="cd04606">
    <property type="entry name" value="CBS_pair_Mg_transporter"/>
    <property type="match status" value="1"/>
</dbReference>
<comment type="caution">
    <text evidence="9">Lacks conserved residue(s) required for the propagation of feature annotation.</text>
</comment>
<dbReference type="Pfam" id="PF03448">
    <property type="entry name" value="MgtE_N"/>
    <property type="match status" value="1"/>
</dbReference>
<evidence type="ECO:0000256" key="7">
    <source>
        <dbReference type="ARBA" id="ARBA00023136"/>
    </source>
</evidence>
<dbReference type="InterPro" id="IPR036739">
    <property type="entry name" value="SLC41_membr_dom_sf"/>
</dbReference>
<dbReference type="SMART" id="SM00116">
    <property type="entry name" value="CBS"/>
    <property type="match status" value="2"/>
</dbReference>
<dbReference type="InterPro" id="IPR006668">
    <property type="entry name" value="Mg_transptr_MgtE_intracell_dom"/>
</dbReference>
<evidence type="ECO:0000259" key="10">
    <source>
        <dbReference type="PROSITE" id="PS51371"/>
    </source>
</evidence>
<dbReference type="Proteomes" id="UP000266198">
    <property type="component" value="Unassembled WGS sequence"/>
</dbReference>
<dbReference type="InterPro" id="IPR006667">
    <property type="entry name" value="SLC41_membr_dom"/>
</dbReference>
<dbReference type="Proteomes" id="UP000217473">
    <property type="component" value="Unassembled WGS sequence"/>
</dbReference>
<dbReference type="Pfam" id="PF01769">
    <property type="entry name" value="MgtE"/>
    <property type="match status" value="1"/>
</dbReference>
<evidence type="ECO:0000256" key="5">
    <source>
        <dbReference type="ARBA" id="ARBA00022842"/>
    </source>
</evidence>
<dbReference type="AlphaFoldDB" id="A0AAX0QVL0"/>
<keyword evidence="6 9" id="KW-1133">Transmembrane helix</keyword>
<dbReference type="GO" id="GO:0046872">
    <property type="term" value="F:metal ion binding"/>
    <property type="evidence" value="ECO:0007669"/>
    <property type="project" value="UniProtKB-KW"/>
</dbReference>
<evidence type="ECO:0000256" key="4">
    <source>
        <dbReference type="ARBA" id="ARBA00022692"/>
    </source>
</evidence>
<dbReference type="RefSeq" id="WP_096596544.1">
    <property type="nucleotide sequence ID" value="NZ_MWUR01000005.1"/>
</dbReference>
<organism evidence="11 13">
    <name type="scientific">Staphylococcus delphini</name>
    <dbReference type="NCBI Taxonomy" id="53344"/>
    <lineage>
        <taxon>Bacteria</taxon>
        <taxon>Bacillati</taxon>
        <taxon>Bacillota</taxon>
        <taxon>Bacilli</taxon>
        <taxon>Bacillales</taxon>
        <taxon>Staphylococcaceae</taxon>
        <taxon>Staphylococcus</taxon>
        <taxon>Staphylococcus intermedius group</taxon>
    </lineage>
</organism>
<dbReference type="NCBIfam" id="TIGR00400">
    <property type="entry name" value="mgtE"/>
    <property type="match status" value="1"/>
</dbReference>
<evidence type="ECO:0000256" key="8">
    <source>
        <dbReference type="PROSITE-ProRule" id="PRU00703"/>
    </source>
</evidence>
<reference evidence="12 14" key="2">
    <citation type="submission" date="2017-06" db="EMBL/GenBank/DDBJ databases">
        <title>Identification of a new gene, sdsY, involved in staphylococcal internalization in non-professional phagocytic cells (NPPCs).</title>
        <authorList>
            <person name="Maali Y."/>
            <person name="Martins-Simoes P."/>
            <person name="Trouillet-Assant S."/>
            <person name="Laurent F."/>
            <person name="Diot A."/>
            <person name="Verhoeven P."/>
            <person name="Bouvard D."/>
            <person name="Vandenesch F."/>
            <person name="Bes M."/>
        </authorList>
    </citation>
    <scope>NUCLEOTIDE SEQUENCE [LARGE SCALE GENOMIC DNA]</scope>
    <source>
        <strain evidence="12 14">Heidy</strain>
    </source>
</reference>
<keyword evidence="3 9" id="KW-0813">Transport</keyword>
<name>A0AAX0QVL0_9STAP</name>
<feature type="transmembrane region" description="Helical" evidence="9">
    <location>
        <begin position="402"/>
        <end position="427"/>
    </location>
</feature>
<comment type="caution">
    <text evidence="11">The sequence shown here is derived from an EMBL/GenBank/DDBJ whole genome shotgun (WGS) entry which is preliminary data.</text>
</comment>
<dbReference type="SUPFAM" id="SSF161093">
    <property type="entry name" value="MgtE membrane domain-like"/>
    <property type="match status" value="1"/>
</dbReference>
<feature type="transmembrane region" description="Helical" evidence="9">
    <location>
        <begin position="374"/>
        <end position="396"/>
    </location>
</feature>
<evidence type="ECO:0000256" key="6">
    <source>
        <dbReference type="ARBA" id="ARBA00022989"/>
    </source>
</evidence>
<dbReference type="InterPro" id="IPR038076">
    <property type="entry name" value="MgtE_N_sf"/>
</dbReference>
<keyword evidence="5 9" id="KW-0460">Magnesium</keyword>
<feature type="transmembrane region" description="Helical" evidence="9">
    <location>
        <begin position="302"/>
        <end position="321"/>
    </location>
</feature>
<proteinExistence type="inferred from homology"/>
<comment type="subunit">
    <text evidence="9">Homodimer.</text>
</comment>
<comment type="function">
    <text evidence="9">Acts as a magnesium transporter.</text>
</comment>
<evidence type="ECO:0000256" key="1">
    <source>
        <dbReference type="ARBA" id="ARBA00004141"/>
    </source>
</evidence>
<comment type="similarity">
    <text evidence="2 9">Belongs to the SLC41A transporter family.</text>
</comment>
<keyword evidence="8" id="KW-0129">CBS domain</keyword>
<sequence length="466" mass="51645">MEVANVVNDNEQILLGDEELFNKALLDDFIAKGDIDGFREEFLALHSYEQSEYFEVSDDDVRQKMYRFLSPEEVSEFFENLEIDEEDYEALFETMNATYASQVLEQMSYDNAVDILNQLSKKKIASLLMLMNREEAKEIKALLHYDEDTAGGIMTTEYISLTINTPVHEALMRVKDQAPDAETIYVIFVVDEDKKLVGVISLRDLIIAENDAYIEDIMSERVISANVADDQEDVAQTMRDYDFIAMPVVDYQNHLLGIITIDDIVDVMDEEASEDYSRLAGVSDIDSTDDTIFQTALKRLPWLLILTVLGMITASILGSFQETLEKVALLAAFIPIISGMSGNSGTQSLAVSVRNISTGDIKEKSKIKLALRESGSGFLTGITCAISLSLIIMLLYGQPFLALIVGTSLTIAMTVGTTIGSVIPLVINRLGIDPAVASGPFITTINDIVSMLIYFGLATTFMSYLT</sequence>
<keyword evidence="14" id="KW-1185">Reference proteome</keyword>
<dbReference type="InterPro" id="IPR046342">
    <property type="entry name" value="CBS_dom_sf"/>
</dbReference>
<dbReference type="PANTHER" id="PTHR43773:SF1">
    <property type="entry name" value="MAGNESIUM TRANSPORTER MGTE"/>
    <property type="match status" value="1"/>
</dbReference>
<dbReference type="SUPFAM" id="SSF158791">
    <property type="entry name" value="MgtE N-terminal domain-like"/>
    <property type="match status" value="1"/>
</dbReference>
<dbReference type="SMART" id="SM00924">
    <property type="entry name" value="MgtE_N"/>
    <property type="match status" value="1"/>
</dbReference>
<dbReference type="SUPFAM" id="SSF54631">
    <property type="entry name" value="CBS-domain pair"/>
    <property type="match status" value="1"/>
</dbReference>
<dbReference type="PROSITE" id="PS51371">
    <property type="entry name" value="CBS"/>
    <property type="match status" value="2"/>
</dbReference>